<keyword evidence="1" id="KW-0812">Transmembrane</keyword>
<dbReference type="Proteomes" id="UP000321157">
    <property type="component" value="Unassembled WGS sequence"/>
</dbReference>
<dbReference type="OrthoDB" id="1750926at2"/>
<reference evidence="2 3" key="1">
    <citation type="submission" date="2019-07" db="EMBL/GenBank/DDBJ databases">
        <title>Whole genome shotgun sequence of Aneurinibacillus danicus NBRC 102444.</title>
        <authorList>
            <person name="Hosoyama A."/>
            <person name="Uohara A."/>
            <person name="Ohji S."/>
            <person name="Ichikawa N."/>
        </authorList>
    </citation>
    <scope>NUCLEOTIDE SEQUENCE [LARGE SCALE GENOMIC DNA]</scope>
    <source>
        <strain evidence="2 3">NBRC 102444</strain>
    </source>
</reference>
<feature type="transmembrane region" description="Helical" evidence="1">
    <location>
        <begin position="124"/>
        <end position="145"/>
    </location>
</feature>
<organism evidence="2 3">
    <name type="scientific">Aneurinibacillus danicus</name>
    <dbReference type="NCBI Taxonomy" id="267746"/>
    <lineage>
        <taxon>Bacteria</taxon>
        <taxon>Bacillati</taxon>
        <taxon>Bacillota</taxon>
        <taxon>Bacilli</taxon>
        <taxon>Bacillales</taxon>
        <taxon>Paenibacillaceae</taxon>
        <taxon>Aneurinibacillus group</taxon>
        <taxon>Aneurinibacillus</taxon>
    </lineage>
</organism>
<dbReference type="EMBL" id="BJXX01000092">
    <property type="protein sequence ID" value="GEN34707.1"/>
    <property type="molecule type" value="Genomic_DNA"/>
</dbReference>
<accession>A0A511V704</accession>
<feature type="transmembrane region" description="Helical" evidence="1">
    <location>
        <begin position="80"/>
        <end position="104"/>
    </location>
</feature>
<comment type="caution">
    <text evidence="2">The sequence shown here is derived from an EMBL/GenBank/DDBJ whole genome shotgun (WGS) entry which is preliminary data.</text>
</comment>
<evidence type="ECO:0000256" key="1">
    <source>
        <dbReference type="SAM" id="Phobius"/>
    </source>
</evidence>
<keyword evidence="1" id="KW-1133">Transmembrane helix</keyword>
<gene>
    <name evidence="2" type="ORF">ADA01nite_21670</name>
</gene>
<proteinExistence type="predicted"/>
<evidence type="ECO:0000313" key="3">
    <source>
        <dbReference type="Proteomes" id="UP000321157"/>
    </source>
</evidence>
<sequence>MKKKTEEMTIIALLASLIAVTGAFKIPLGIPGAEFQLSAPIAVAIAAVFGFRRYIIAGVLASAVMLLLGVHNLLNVEISMVFRLVAGGIVALFGTSIPVLALAGPVGSAAARWVLSLTLGVSTVPLLLAALPGMVFTAITVWPLVKVMRRAKGGAVAYVKRASL</sequence>
<feature type="transmembrane region" description="Helical" evidence="1">
    <location>
        <begin position="41"/>
        <end position="68"/>
    </location>
</feature>
<evidence type="ECO:0000313" key="2">
    <source>
        <dbReference type="EMBL" id="GEN34707.1"/>
    </source>
</evidence>
<protein>
    <submittedName>
        <fullName evidence="2">Uncharacterized protein</fullName>
    </submittedName>
</protein>
<keyword evidence="1" id="KW-0472">Membrane</keyword>
<dbReference type="RefSeq" id="WP_146809978.1">
    <property type="nucleotide sequence ID" value="NZ_BJXX01000092.1"/>
</dbReference>
<dbReference type="AlphaFoldDB" id="A0A511V704"/>
<name>A0A511V704_9BACL</name>
<keyword evidence="3" id="KW-1185">Reference proteome</keyword>